<evidence type="ECO:0000256" key="6">
    <source>
        <dbReference type="ARBA" id="ARBA00022946"/>
    </source>
</evidence>
<dbReference type="GO" id="GO:0045039">
    <property type="term" value="P:protein insertion into mitochondrial inner membrane"/>
    <property type="evidence" value="ECO:0007669"/>
    <property type="project" value="EnsemblFungi"/>
</dbReference>
<dbReference type="InterPro" id="IPR007992">
    <property type="entry name" value="CybS"/>
</dbReference>
<dbReference type="STRING" id="931890.G8JMH6"/>
<dbReference type="GO" id="GO:0046872">
    <property type="term" value="F:metal ion binding"/>
    <property type="evidence" value="ECO:0007669"/>
    <property type="project" value="UniProtKB-KW"/>
</dbReference>
<dbReference type="OrthoDB" id="18577at2759"/>
<name>G8JMH6_ERECY</name>
<organism evidence="13 14">
    <name type="scientific">Eremothecium cymbalariae (strain CBS 270.75 / DBVPG 7215 / KCTC 17166 / NRRL Y-17582)</name>
    <name type="common">Yeast</name>
    <dbReference type="NCBI Taxonomy" id="931890"/>
    <lineage>
        <taxon>Eukaryota</taxon>
        <taxon>Fungi</taxon>
        <taxon>Dikarya</taxon>
        <taxon>Ascomycota</taxon>
        <taxon>Saccharomycotina</taxon>
        <taxon>Saccharomycetes</taxon>
        <taxon>Saccharomycetales</taxon>
        <taxon>Saccharomycetaceae</taxon>
        <taxon>Eremothecium</taxon>
    </lineage>
</organism>
<keyword evidence="11" id="KW-0408">Iron</keyword>
<keyword evidence="11" id="KW-0479">Metal-binding</keyword>
<evidence type="ECO:0000313" key="14">
    <source>
        <dbReference type="Proteomes" id="UP000006790"/>
    </source>
</evidence>
<feature type="binding site" description="axial binding residue" evidence="11">
    <location>
        <position position="111"/>
    </location>
    <ligand>
        <name>heme b</name>
        <dbReference type="ChEBI" id="CHEBI:60344"/>
        <note>ligand shared with SDHC</note>
    </ligand>
    <ligandPart>
        <name>Fe</name>
        <dbReference type="ChEBI" id="CHEBI:18248"/>
    </ligandPart>
</feature>
<dbReference type="GO" id="GO:0042721">
    <property type="term" value="C:TIM22 mitochondrial import inner membrane insertion complex"/>
    <property type="evidence" value="ECO:0007669"/>
    <property type="project" value="EnsemblFungi"/>
</dbReference>
<accession>G8JMH6</accession>
<gene>
    <name evidence="13" type="ordered locus">Ecym_1467</name>
</gene>
<proteinExistence type="inferred from homology"/>
<keyword evidence="3" id="KW-0813">Transport</keyword>
<evidence type="ECO:0000256" key="9">
    <source>
        <dbReference type="ARBA" id="ARBA00023136"/>
    </source>
</evidence>
<keyword evidence="9 12" id="KW-0472">Membrane</keyword>
<evidence type="ECO:0000256" key="5">
    <source>
        <dbReference type="ARBA" id="ARBA00022792"/>
    </source>
</evidence>
<dbReference type="AlphaFoldDB" id="G8JMH6"/>
<dbReference type="OMA" id="DYIPKRK"/>
<keyword evidence="8 12" id="KW-0496">Mitochondrion</keyword>
<evidence type="ECO:0000313" key="13">
    <source>
        <dbReference type="EMBL" id="AET37693.1"/>
    </source>
</evidence>
<keyword evidence="7 12" id="KW-1133">Transmembrane helix</keyword>
<feature type="transmembrane region" description="Helical" evidence="12">
    <location>
        <begin position="73"/>
        <end position="90"/>
    </location>
</feature>
<dbReference type="GO" id="GO:0008320">
    <property type="term" value="F:protein transmembrane transporter activity"/>
    <property type="evidence" value="ECO:0007669"/>
    <property type="project" value="EnsemblFungi"/>
</dbReference>
<evidence type="ECO:0000256" key="8">
    <source>
        <dbReference type="ARBA" id="ARBA00023128"/>
    </source>
</evidence>
<dbReference type="KEGG" id="erc:Ecym_1467"/>
<feature type="transmembrane region" description="Helical" evidence="12">
    <location>
        <begin position="102"/>
        <end position="125"/>
    </location>
</feature>
<evidence type="ECO:0000256" key="12">
    <source>
        <dbReference type="RuleBase" id="RU364031"/>
    </source>
</evidence>
<dbReference type="GO" id="GO:0034599">
    <property type="term" value="P:cellular response to oxidative stress"/>
    <property type="evidence" value="ECO:0007669"/>
    <property type="project" value="EnsemblFungi"/>
</dbReference>
<dbReference type="EMBL" id="CP002497">
    <property type="protein sequence ID" value="AET37693.1"/>
    <property type="molecule type" value="Genomic_DNA"/>
</dbReference>
<dbReference type="GO" id="GO:0006970">
    <property type="term" value="P:response to osmotic stress"/>
    <property type="evidence" value="ECO:0007669"/>
    <property type="project" value="EnsemblFungi"/>
</dbReference>
<reference evidence="14" key="1">
    <citation type="journal article" date="2012" name="G3 (Bethesda)">
        <title>Pichia sorbitophila, an interspecies yeast hybrid reveals early steps of genome resolution following polyploidization.</title>
        <authorList>
            <person name="Leh Louis V."/>
            <person name="Despons L."/>
            <person name="Friedrich A."/>
            <person name="Martin T."/>
            <person name="Durrens P."/>
            <person name="Casaregola S."/>
            <person name="Neuveglise C."/>
            <person name="Fairhead C."/>
            <person name="Marck C."/>
            <person name="Cruz J.A."/>
            <person name="Straub M.L."/>
            <person name="Kugler V."/>
            <person name="Sacerdot C."/>
            <person name="Uzunov Z."/>
            <person name="Thierry A."/>
            <person name="Weiss S."/>
            <person name="Bleykasten C."/>
            <person name="De Montigny J."/>
            <person name="Jacques N."/>
            <person name="Jung P."/>
            <person name="Lemaire M."/>
            <person name="Mallet S."/>
            <person name="Morel G."/>
            <person name="Richard G.F."/>
            <person name="Sarkar A."/>
            <person name="Savel G."/>
            <person name="Schacherer J."/>
            <person name="Seret M.L."/>
            <person name="Talla E."/>
            <person name="Samson G."/>
            <person name="Jubin C."/>
            <person name="Poulain J."/>
            <person name="Vacherie B."/>
            <person name="Barbe V."/>
            <person name="Pelletier E."/>
            <person name="Sherman D.J."/>
            <person name="Westhof E."/>
            <person name="Weissenbach J."/>
            <person name="Baret P.V."/>
            <person name="Wincker P."/>
            <person name="Gaillardin C."/>
            <person name="Dujon B."/>
            <person name="Souciet J.L."/>
        </authorList>
    </citation>
    <scope>NUCLEOTIDE SEQUENCE [LARGE SCALE GENOMIC DNA]</scope>
    <source>
        <strain evidence="14">CBS 270.75 / DBVPG 7215 / KCTC 17166 / NRRL Y-17582</strain>
    </source>
</reference>
<evidence type="ECO:0000256" key="7">
    <source>
        <dbReference type="ARBA" id="ARBA00022989"/>
    </source>
</evidence>
<dbReference type="Pfam" id="PF05328">
    <property type="entry name" value="CybS"/>
    <property type="match status" value="1"/>
</dbReference>
<dbReference type="InterPro" id="IPR034804">
    <property type="entry name" value="SQR/QFR_C/D"/>
</dbReference>
<dbReference type="InParanoid" id="G8JMH6"/>
<comment type="similarity">
    <text evidence="2 12">Belongs to the CybS family.</text>
</comment>
<sequence>MLFRPVVISPSVGFRAIGSATILRRSLSLKPNLNKFKIVPPPPGGVEGDVNEAFKHPETNYLEGSYHWYYERISAGCLIPLVAVPLYGALSGTAIQYPILDALLCSTLLIHVQLGLTSCIIDYIPKRKFGIWHNLAMYSLYAGTAVGLYGIYELETNNSGITGLLTGLWIDGETNLYIFGKR</sequence>
<protein>
    <recommendedName>
        <fullName evidence="12">Succinate dehydrogenase [ubiquinone] cytochrome b small subunit</fullName>
    </recommendedName>
</protein>
<keyword evidence="6 12" id="KW-0809">Transit peptide</keyword>
<dbReference type="GeneID" id="11472962"/>
<feature type="transmembrane region" description="Helical" evidence="12">
    <location>
        <begin position="131"/>
        <end position="152"/>
    </location>
</feature>
<dbReference type="PANTHER" id="PTHR13337">
    <property type="entry name" value="SUCCINATE DEHYDROGENASE"/>
    <property type="match status" value="1"/>
</dbReference>
<evidence type="ECO:0000256" key="10">
    <source>
        <dbReference type="PIRSR" id="PIRSR607992-1"/>
    </source>
</evidence>
<keyword evidence="5 12" id="KW-0999">Mitochondrion inner membrane</keyword>
<evidence type="ECO:0000256" key="1">
    <source>
        <dbReference type="ARBA" id="ARBA00004448"/>
    </source>
</evidence>
<dbReference type="Proteomes" id="UP000006790">
    <property type="component" value="Chromosome 1"/>
</dbReference>
<keyword evidence="14" id="KW-1185">Reference proteome</keyword>
<feature type="binding site" evidence="10">
    <location>
        <position position="123"/>
    </location>
    <ligand>
        <name>a ubiquinone</name>
        <dbReference type="ChEBI" id="CHEBI:16389"/>
        <note>ligand shared with IP/SDHB</note>
    </ligand>
</feature>
<evidence type="ECO:0000256" key="3">
    <source>
        <dbReference type="ARBA" id="ARBA00022448"/>
    </source>
</evidence>
<dbReference type="GO" id="GO:0006915">
    <property type="term" value="P:apoptotic process"/>
    <property type="evidence" value="ECO:0007669"/>
    <property type="project" value="EnsemblFungi"/>
</dbReference>
<dbReference type="eggNOG" id="KOG4097">
    <property type="taxonomic scope" value="Eukaryota"/>
</dbReference>
<evidence type="ECO:0000256" key="11">
    <source>
        <dbReference type="PIRSR" id="PIRSR607992-2"/>
    </source>
</evidence>
<dbReference type="GO" id="GO:0046685">
    <property type="term" value="P:response to arsenic-containing substance"/>
    <property type="evidence" value="ECO:0007669"/>
    <property type="project" value="EnsemblFungi"/>
</dbReference>
<dbReference type="CDD" id="cd03496">
    <property type="entry name" value="SQR_TypeC_CybS"/>
    <property type="match status" value="1"/>
</dbReference>
<dbReference type="RefSeq" id="XP_003644510.1">
    <property type="nucleotide sequence ID" value="XM_003644462.1"/>
</dbReference>
<dbReference type="HOGENOM" id="CLU_096618_0_0_1"/>
<dbReference type="SUPFAM" id="SSF81343">
    <property type="entry name" value="Fumarate reductase respiratory complex transmembrane subunits"/>
    <property type="match status" value="1"/>
</dbReference>
<dbReference type="PANTHER" id="PTHR13337:SF2">
    <property type="entry name" value="SUCCINATE DEHYDROGENASE [UBIQUINONE] CYTOCHROME B SMALL SUBUNIT, MITOCHONDRIAL"/>
    <property type="match status" value="1"/>
</dbReference>
<evidence type="ECO:0000256" key="4">
    <source>
        <dbReference type="ARBA" id="ARBA00022692"/>
    </source>
</evidence>
<evidence type="ECO:0000256" key="2">
    <source>
        <dbReference type="ARBA" id="ARBA00007294"/>
    </source>
</evidence>
<dbReference type="FunCoup" id="G8JMH6">
    <property type="interactions" value="79"/>
</dbReference>
<keyword evidence="4 12" id="KW-0812">Transmembrane</keyword>
<comment type="subcellular location">
    <subcellularLocation>
        <location evidence="1 12">Mitochondrion inner membrane</location>
        <topology evidence="1 12">Multi-pass membrane protein</topology>
    </subcellularLocation>
</comment>
<dbReference type="Gene3D" id="1.20.1300.10">
    <property type="entry name" value="Fumarate reductase/succinate dehydrogenase, transmembrane subunit"/>
    <property type="match status" value="1"/>
</dbReference>